<sequence>MANLKVIGVDPGTRSFDILGMVDGAPLLELSFPSGVVADNPSYIVDKMLEFSPDIIIAPSGYGVPLKRIDELTPKDRFCLTLELEKDKNRIPVLKGLQEMVDILKEKFPETYFIPSVILLPSVPEWRKFNKIDMGTADKLAIGVLAIYMESLRKNISYKDVSFVMVEIGYGYNAALLVKDGRIIDGIGGTLFPGPSFLSIGSMDAELAYLLQNFTKETLFRGGIKDIIGNINDIDEIEKNPHRGKAMLAFKEGILKAIYQLFSIYEPETIILSGRLTRNSFIINDLIDLIKNKTNKEIVILKGFAKKVKEAAQGSAIIGDGILGGKFKDIVDWTLIKEATGNVLSYIKIKNEANFY</sequence>
<accession>A0A7V4E2C0</accession>
<dbReference type="Pfam" id="PF07318">
    <property type="entry name" value="DUF1464"/>
    <property type="match status" value="1"/>
</dbReference>
<dbReference type="InterPro" id="IPR009927">
    <property type="entry name" value="DUF1464"/>
</dbReference>
<organism evidence="1">
    <name type="scientific">candidate division WOR-3 bacterium</name>
    <dbReference type="NCBI Taxonomy" id="2052148"/>
    <lineage>
        <taxon>Bacteria</taxon>
        <taxon>Bacteria division WOR-3</taxon>
    </lineage>
</organism>
<gene>
    <name evidence="1" type="ORF">ENU72_03450</name>
</gene>
<proteinExistence type="predicted"/>
<dbReference type="SUPFAM" id="SSF53067">
    <property type="entry name" value="Actin-like ATPase domain"/>
    <property type="match status" value="1"/>
</dbReference>
<dbReference type="AlphaFoldDB" id="A0A7V4E2C0"/>
<name>A0A7V4E2C0_UNCW3</name>
<dbReference type="InterPro" id="IPR043129">
    <property type="entry name" value="ATPase_NBD"/>
</dbReference>
<evidence type="ECO:0000313" key="1">
    <source>
        <dbReference type="EMBL" id="HGK54061.1"/>
    </source>
</evidence>
<protein>
    <submittedName>
        <fullName evidence="1">DUF1464 domain-containing protein</fullName>
    </submittedName>
</protein>
<dbReference type="EMBL" id="DTDP01000160">
    <property type="protein sequence ID" value="HGK54061.1"/>
    <property type="molecule type" value="Genomic_DNA"/>
</dbReference>
<reference evidence="1" key="1">
    <citation type="journal article" date="2020" name="mSystems">
        <title>Genome- and Community-Level Interaction Insights into Carbon Utilization and Element Cycling Functions of Hydrothermarchaeota in Hydrothermal Sediment.</title>
        <authorList>
            <person name="Zhou Z."/>
            <person name="Liu Y."/>
            <person name="Xu W."/>
            <person name="Pan J."/>
            <person name="Luo Z.H."/>
            <person name="Li M."/>
        </authorList>
    </citation>
    <scope>NUCLEOTIDE SEQUENCE [LARGE SCALE GENOMIC DNA]</scope>
    <source>
        <strain evidence="1">SpSt-695</strain>
    </source>
</reference>
<comment type="caution">
    <text evidence="1">The sequence shown here is derived from an EMBL/GenBank/DDBJ whole genome shotgun (WGS) entry which is preliminary data.</text>
</comment>
<dbReference type="PIRSF" id="PIRSF009433">
    <property type="entry name" value="DUF1464"/>
    <property type="match status" value="1"/>
</dbReference>